<feature type="binding site" evidence="5 7">
    <location>
        <position position="85"/>
    </location>
    <ligand>
        <name>FMN</name>
        <dbReference type="ChEBI" id="CHEBI:58210"/>
    </ligand>
</feature>
<comment type="similarity">
    <text evidence="1 5">Belongs to the pyridoxamine 5'-phosphate oxidase family.</text>
</comment>
<feature type="binding site" evidence="5 7">
    <location>
        <position position="108"/>
    </location>
    <ligand>
        <name>FMN</name>
        <dbReference type="ChEBI" id="CHEBI:58210"/>
    </ligand>
</feature>
<keyword evidence="11" id="KW-1185">Reference proteome</keyword>
<feature type="binding site" evidence="6">
    <location>
        <begin position="8"/>
        <end position="11"/>
    </location>
    <ligand>
        <name>substrate</name>
    </ligand>
</feature>
<comment type="cofactor">
    <cofactor evidence="5 7">
        <name>FMN</name>
        <dbReference type="ChEBI" id="CHEBI:58210"/>
    </cofactor>
    <text evidence="5 7">Binds 1 FMN per subunit.</text>
</comment>
<feature type="binding site" evidence="5 6">
    <location>
        <position position="130"/>
    </location>
    <ligand>
        <name>substrate</name>
    </ligand>
</feature>
<dbReference type="InterPro" id="IPR019576">
    <property type="entry name" value="Pyridoxamine_oxidase_dimer_C"/>
</dbReference>
<comment type="pathway">
    <text evidence="5">Cofactor metabolism; pyridoxal 5'-phosphate salvage; pyridoxal 5'-phosphate from pyridoxamine 5'-phosphate: step 1/1.</text>
</comment>
<evidence type="ECO:0000256" key="2">
    <source>
        <dbReference type="ARBA" id="ARBA00022630"/>
    </source>
</evidence>
<feature type="binding site" evidence="5 7">
    <location>
        <begin position="64"/>
        <end position="69"/>
    </location>
    <ligand>
        <name>FMN</name>
        <dbReference type="ChEBI" id="CHEBI:58210"/>
    </ligand>
</feature>
<evidence type="ECO:0000259" key="9">
    <source>
        <dbReference type="Pfam" id="PF10590"/>
    </source>
</evidence>
<dbReference type="PIRSF" id="PIRSF000190">
    <property type="entry name" value="Pyd_amn-ph_oxd"/>
    <property type="match status" value="1"/>
</dbReference>
<dbReference type="EC" id="1.4.3.5" evidence="5"/>
<proteinExistence type="inferred from homology"/>
<dbReference type="NCBIfam" id="TIGR00558">
    <property type="entry name" value="pdxH"/>
    <property type="match status" value="1"/>
</dbReference>
<dbReference type="SUPFAM" id="SSF50475">
    <property type="entry name" value="FMN-binding split barrel"/>
    <property type="match status" value="1"/>
</dbReference>
<dbReference type="EMBL" id="LT629749">
    <property type="protein sequence ID" value="SDR85554.1"/>
    <property type="molecule type" value="Genomic_DNA"/>
</dbReference>
<dbReference type="AlphaFoldDB" id="A0A1H1MFE1"/>
<feature type="binding site" evidence="5 6">
    <location>
        <position position="126"/>
    </location>
    <ligand>
        <name>substrate</name>
    </ligand>
</feature>
<comment type="catalytic activity">
    <reaction evidence="5">
        <text>pyridoxamine 5'-phosphate + O2 + H2O = pyridoxal 5'-phosphate + H2O2 + NH4(+)</text>
        <dbReference type="Rhea" id="RHEA:15817"/>
        <dbReference type="ChEBI" id="CHEBI:15377"/>
        <dbReference type="ChEBI" id="CHEBI:15379"/>
        <dbReference type="ChEBI" id="CHEBI:16240"/>
        <dbReference type="ChEBI" id="CHEBI:28938"/>
        <dbReference type="ChEBI" id="CHEBI:58451"/>
        <dbReference type="ChEBI" id="CHEBI:597326"/>
        <dbReference type="EC" id="1.4.3.5"/>
    </reaction>
</comment>
<keyword evidence="4 5" id="KW-0560">Oxidoreductase</keyword>
<feature type="domain" description="Pyridoxamine 5'-phosphate oxidase N-terminal" evidence="8">
    <location>
        <begin position="42"/>
        <end position="159"/>
    </location>
</feature>
<dbReference type="PROSITE" id="PS01064">
    <property type="entry name" value="PYRIDOX_OXIDASE"/>
    <property type="match status" value="1"/>
</dbReference>
<dbReference type="InterPro" id="IPR012349">
    <property type="entry name" value="Split_barrel_FMN-bd"/>
</dbReference>
<sequence>MPDLAAERVNYSGEQLLESAVPASPFPLFARWLEAAFQAKEDGLLPEPTAMVVATADGGRPSARTVLLKEFDADGFVFFTNYTSRKGGELAAQPAVALHFGWYPLQRQVRVEGTATRVPRAASEAYFATRPRGSQLGAWASPQSSEVASREELNASYAAAEQRFAGGDVPCPEHWGGFRVVPAVVEFWQGQPSRMHDRLAYRRTGDAWDLVRLAP</sequence>
<dbReference type="InterPro" id="IPR000659">
    <property type="entry name" value="Pyridox_Oxase"/>
</dbReference>
<dbReference type="RefSeq" id="WP_091410051.1">
    <property type="nucleotide sequence ID" value="NZ_LT629749.1"/>
</dbReference>
<feature type="binding site" evidence="5 7">
    <location>
        <position position="198"/>
    </location>
    <ligand>
        <name>FMN</name>
        <dbReference type="ChEBI" id="CHEBI:58210"/>
    </ligand>
</feature>
<comment type="subunit">
    <text evidence="5">Homodimer.</text>
</comment>
<dbReference type="STRING" id="546871.SAMN04488543_0627"/>
<dbReference type="InterPro" id="IPR011576">
    <property type="entry name" value="Pyridox_Oxase_N"/>
</dbReference>
<dbReference type="PANTHER" id="PTHR10851:SF0">
    <property type="entry name" value="PYRIDOXINE-5'-PHOSPHATE OXIDASE"/>
    <property type="match status" value="1"/>
</dbReference>
<feature type="binding site" evidence="5 6">
    <location>
        <position position="134"/>
    </location>
    <ligand>
        <name>substrate</name>
    </ligand>
</feature>
<dbReference type="InterPro" id="IPR019740">
    <property type="entry name" value="Pyridox_Oxase_CS"/>
</dbReference>
<dbReference type="GO" id="GO:0008615">
    <property type="term" value="P:pyridoxine biosynthetic process"/>
    <property type="evidence" value="ECO:0007669"/>
    <property type="project" value="UniProtKB-UniRule"/>
</dbReference>
<feature type="binding site" evidence="5 6">
    <location>
        <begin position="194"/>
        <end position="196"/>
    </location>
    <ligand>
        <name>substrate</name>
    </ligand>
</feature>
<evidence type="ECO:0000313" key="11">
    <source>
        <dbReference type="Proteomes" id="UP000199092"/>
    </source>
</evidence>
<dbReference type="NCBIfam" id="NF004231">
    <property type="entry name" value="PRK05679.1"/>
    <property type="match status" value="1"/>
</dbReference>
<evidence type="ECO:0000256" key="5">
    <source>
        <dbReference type="HAMAP-Rule" id="MF_01629"/>
    </source>
</evidence>
<feature type="binding site" evidence="5 7">
    <location>
        <position position="86"/>
    </location>
    <ligand>
        <name>FMN</name>
        <dbReference type="ChEBI" id="CHEBI:58210"/>
    </ligand>
</feature>
<dbReference type="Proteomes" id="UP000199092">
    <property type="component" value="Chromosome I"/>
</dbReference>
<dbReference type="Pfam" id="PF01243">
    <property type="entry name" value="PNPOx_N"/>
    <property type="match status" value="1"/>
</dbReference>
<evidence type="ECO:0000256" key="6">
    <source>
        <dbReference type="PIRSR" id="PIRSR000190-1"/>
    </source>
</evidence>
<keyword evidence="5" id="KW-0664">Pyridoxine biosynthesis</keyword>
<comment type="catalytic activity">
    <reaction evidence="5">
        <text>pyridoxine 5'-phosphate + O2 = pyridoxal 5'-phosphate + H2O2</text>
        <dbReference type="Rhea" id="RHEA:15149"/>
        <dbReference type="ChEBI" id="CHEBI:15379"/>
        <dbReference type="ChEBI" id="CHEBI:16240"/>
        <dbReference type="ChEBI" id="CHEBI:58589"/>
        <dbReference type="ChEBI" id="CHEBI:597326"/>
        <dbReference type="EC" id="1.4.3.5"/>
    </reaction>
</comment>
<dbReference type="PANTHER" id="PTHR10851">
    <property type="entry name" value="PYRIDOXINE-5-PHOSPHATE OXIDASE"/>
    <property type="match status" value="1"/>
</dbReference>
<dbReference type="GO" id="GO:0010181">
    <property type="term" value="F:FMN binding"/>
    <property type="evidence" value="ECO:0007669"/>
    <property type="project" value="UniProtKB-UniRule"/>
</dbReference>
<evidence type="ECO:0000259" key="8">
    <source>
        <dbReference type="Pfam" id="PF01243"/>
    </source>
</evidence>
<dbReference type="Pfam" id="PF10590">
    <property type="entry name" value="PNP_phzG_C"/>
    <property type="match status" value="1"/>
</dbReference>
<feature type="binding site" evidence="5 6">
    <location>
        <position position="69"/>
    </location>
    <ligand>
        <name>substrate</name>
    </ligand>
</feature>
<keyword evidence="2 5" id="KW-0285">Flavoprotein</keyword>
<dbReference type="UniPathway" id="UPA01068">
    <property type="reaction ID" value="UER00304"/>
</dbReference>
<accession>A0A1H1MFE1</accession>
<dbReference type="OrthoDB" id="9780392at2"/>
<evidence type="ECO:0000256" key="1">
    <source>
        <dbReference type="ARBA" id="ARBA00007301"/>
    </source>
</evidence>
<feature type="binding site" evidence="5 7">
    <location>
        <begin position="143"/>
        <end position="144"/>
    </location>
    <ligand>
        <name>FMN</name>
        <dbReference type="ChEBI" id="CHEBI:58210"/>
    </ligand>
</feature>
<keyword evidence="3 5" id="KW-0288">FMN</keyword>
<evidence type="ECO:0000313" key="10">
    <source>
        <dbReference type="EMBL" id="SDR85554.1"/>
    </source>
</evidence>
<dbReference type="GO" id="GO:0004733">
    <property type="term" value="F:pyridoxamine phosphate oxidase activity"/>
    <property type="evidence" value="ECO:0007669"/>
    <property type="project" value="UniProtKB-UniRule"/>
</dbReference>
<comment type="function">
    <text evidence="5">Catalyzes the oxidation of either pyridoxine 5'-phosphate (PNP) or pyridoxamine 5'-phosphate (PMP) into pyridoxal 5'-phosphate (PLP).</text>
</comment>
<dbReference type="HAMAP" id="MF_01629">
    <property type="entry name" value="PdxH"/>
    <property type="match status" value="1"/>
</dbReference>
<evidence type="ECO:0000256" key="4">
    <source>
        <dbReference type="ARBA" id="ARBA00023002"/>
    </source>
</evidence>
<comment type="pathway">
    <text evidence="5">Cofactor metabolism; pyridoxal 5'-phosphate salvage; pyridoxal 5'-phosphate from pyridoxine 5'-phosphate: step 1/1.</text>
</comment>
<organism evidence="10 11">
    <name type="scientific">Friedmanniella luteola</name>
    <dbReference type="NCBI Taxonomy" id="546871"/>
    <lineage>
        <taxon>Bacteria</taxon>
        <taxon>Bacillati</taxon>
        <taxon>Actinomycetota</taxon>
        <taxon>Actinomycetes</taxon>
        <taxon>Propionibacteriales</taxon>
        <taxon>Nocardioidaceae</taxon>
        <taxon>Friedmanniella</taxon>
    </lineage>
</organism>
<evidence type="ECO:0000256" key="3">
    <source>
        <dbReference type="ARBA" id="ARBA00022643"/>
    </source>
</evidence>
<protein>
    <recommendedName>
        <fullName evidence="5">Pyridoxine/pyridoxamine 5'-phosphate oxidase</fullName>
        <ecNumber evidence="5">1.4.3.5</ecNumber>
    </recommendedName>
    <alternativeName>
        <fullName evidence="5">PNP/PMP oxidase</fullName>
        <shortName evidence="5">PNPOx</shortName>
    </alternativeName>
    <alternativeName>
        <fullName evidence="5">Pyridoxal 5'-phosphate synthase</fullName>
    </alternativeName>
</protein>
<feature type="domain" description="Pyridoxine 5'-phosphate oxidase dimerisation C-terminal" evidence="9">
    <location>
        <begin position="175"/>
        <end position="215"/>
    </location>
</feature>
<dbReference type="Gene3D" id="2.30.110.10">
    <property type="entry name" value="Electron Transport, Fmn-binding Protein, Chain A"/>
    <property type="match status" value="1"/>
</dbReference>
<feature type="binding site" evidence="5 7">
    <location>
        <begin position="79"/>
        <end position="80"/>
    </location>
    <ligand>
        <name>FMN</name>
        <dbReference type="ChEBI" id="CHEBI:58210"/>
    </ligand>
</feature>
<feature type="binding site" evidence="5 7">
    <location>
        <position position="188"/>
    </location>
    <ligand>
        <name>FMN</name>
        <dbReference type="ChEBI" id="CHEBI:58210"/>
    </ligand>
</feature>
<name>A0A1H1MFE1_9ACTN</name>
<gene>
    <name evidence="5" type="primary">pdxH</name>
    <name evidence="10" type="ORF">SAMN04488543_0627</name>
</gene>
<reference evidence="10 11" key="1">
    <citation type="submission" date="2016-10" db="EMBL/GenBank/DDBJ databases">
        <authorList>
            <person name="de Groot N.N."/>
        </authorList>
    </citation>
    <scope>NUCLEOTIDE SEQUENCE [LARGE SCALE GENOMIC DNA]</scope>
    <source>
        <strain evidence="10 11">DSM 21741</strain>
    </source>
</reference>
<evidence type="ECO:0000256" key="7">
    <source>
        <dbReference type="PIRSR" id="PIRSR000190-2"/>
    </source>
</evidence>